<accession>A0ABN2YXR8</accession>
<dbReference type="InterPro" id="IPR017517">
    <property type="entry name" value="Maleyloyr_isom"/>
</dbReference>
<dbReference type="NCBIfam" id="TIGR03083">
    <property type="entry name" value="maleylpyruvate isomerase family mycothiol-dependent enzyme"/>
    <property type="match status" value="1"/>
</dbReference>
<dbReference type="InterPro" id="IPR034660">
    <property type="entry name" value="DinB/YfiT-like"/>
</dbReference>
<feature type="domain" description="Mycothiol-dependent maleylpyruvate isomerase metal-binding" evidence="2">
    <location>
        <begin position="14"/>
        <end position="133"/>
    </location>
</feature>
<evidence type="ECO:0000259" key="2">
    <source>
        <dbReference type="Pfam" id="PF11716"/>
    </source>
</evidence>
<dbReference type="Pfam" id="PF11716">
    <property type="entry name" value="MDMPI_N"/>
    <property type="match status" value="1"/>
</dbReference>
<dbReference type="InterPro" id="IPR024344">
    <property type="entry name" value="MDMPI_metal-binding"/>
</dbReference>
<dbReference type="GO" id="GO:0016853">
    <property type="term" value="F:isomerase activity"/>
    <property type="evidence" value="ECO:0007669"/>
    <property type="project" value="UniProtKB-KW"/>
</dbReference>
<dbReference type="EMBL" id="BAAAQQ010000013">
    <property type="protein sequence ID" value="GAA2133024.1"/>
    <property type="molecule type" value="Genomic_DNA"/>
</dbReference>
<gene>
    <name evidence="3" type="ORF">GCM10009843_38130</name>
</gene>
<comment type="caution">
    <text evidence="3">The sequence shown here is derived from an EMBL/GenBank/DDBJ whole genome shotgun (WGS) entry which is preliminary data.</text>
</comment>
<evidence type="ECO:0000259" key="1">
    <source>
        <dbReference type="Pfam" id="PF07398"/>
    </source>
</evidence>
<dbReference type="InterPro" id="IPR010872">
    <property type="entry name" value="MDMPI_C-term_domain"/>
</dbReference>
<protein>
    <submittedName>
        <fullName evidence="3">Maleylpyruvate isomerase family mycothiol-dependent enzyme</fullName>
    </submittedName>
</protein>
<dbReference type="RefSeq" id="WP_344305415.1">
    <property type="nucleotide sequence ID" value="NZ_BAAAQQ010000013.1"/>
</dbReference>
<evidence type="ECO:0000313" key="3">
    <source>
        <dbReference type="EMBL" id="GAA2133024.1"/>
    </source>
</evidence>
<evidence type="ECO:0000313" key="4">
    <source>
        <dbReference type="Proteomes" id="UP001500575"/>
    </source>
</evidence>
<dbReference type="PANTHER" id="PTHR40758">
    <property type="entry name" value="CONSERVED PROTEIN"/>
    <property type="match status" value="1"/>
</dbReference>
<reference evidence="3 4" key="1">
    <citation type="journal article" date="2019" name="Int. J. Syst. Evol. Microbiol.">
        <title>The Global Catalogue of Microorganisms (GCM) 10K type strain sequencing project: providing services to taxonomists for standard genome sequencing and annotation.</title>
        <authorList>
            <consortium name="The Broad Institute Genomics Platform"/>
            <consortium name="The Broad Institute Genome Sequencing Center for Infectious Disease"/>
            <person name="Wu L."/>
            <person name="Ma J."/>
        </authorList>
    </citation>
    <scope>NUCLEOTIDE SEQUENCE [LARGE SCALE GENOMIC DNA]</scope>
    <source>
        <strain evidence="3 4">JCM 16021</strain>
    </source>
</reference>
<dbReference type="Proteomes" id="UP001500575">
    <property type="component" value="Unassembled WGS sequence"/>
</dbReference>
<sequence length="258" mass="28452">MPTSLTLSDHLAGLRAAVSAFAAHADRAGLEAEVPTCPEWTVRRLLAHQGMVHRWAAASLRGERVEAEAFEREGMDHPDPIGWLRAGAEGVVAAIEAADDDVRTIVFLNDAPPPRRFWARRQCHETTMHAVDALSASLGRRPRAADTWIDPLLARDGIDELLGGFLTRNHSRLRCEDPTTVLVVPTDADESWRLDVSLRPAVTTRRTSAREAGDDEADVVLRAPSVALYLALWNRSDEVEATPDLADLWRSQSTVTWS</sequence>
<dbReference type="PANTHER" id="PTHR40758:SF1">
    <property type="entry name" value="CONSERVED PROTEIN"/>
    <property type="match status" value="1"/>
</dbReference>
<keyword evidence="4" id="KW-1185">Reference proteome</keyword>
<keyword evidence="3" id="KW-0413">Isomerase</keyword>
<proteinExistence type="predicted"/>
<name>A0ABN2YXR8_9ACTN</name>
<organism evidence="3 4">
    <name type="scientific">Nocardioides bigeumensis</name>
    <dbReference type="NCBI Taxonomy" id="433657"/>
    <lineage>
        <taxon>Bacteria</taxon>
        <taxon>Bacillati</taxon>
        <taxon>Actinomycetota</taxon>
        <taxon>Actinomycetes</taxon>
        <taxon>Propionibacteriales</taxon>
        <taxon>Nocardioidaceae</taxon>
        <taxon>Nocardioides</taxon>
    </lineage>
</organism>
<dbReference type="SUPFAM" id="SSF109854">
    <property type="entry name" value="DinB/YfiT-like putative metalloenzymes"/>
    <property type="match status" value="1"/>
</dbReference>
<feature type="domain" description="MDMPI C-terminal" evidence="1">
    <location>
        <begin position="153"/>
        <end position="241"/>
    </location>
</feature>
<dbReference type="Pfam" id="PF07398">
    <property type="entry name" value="MDMPI_C"/>
    <property type="match status" value="1"/>
</dbReference>